<keyword evidence="2" id="KW-1185">Reference proteome</keyword>
<dbReference type="OrthoDB" id="1696280at2759"/>
<evidence type="ECO:0000313" key="1">
    <source>
        <dbReference type="EMBL" id="OJJ54892.1"/>
    </source>
</evidence>
<dbReference type="GO" id="GO:0006635">
    <property type="term" value="P:fatty acid beta-oxidation"/>
    <property type="evidence" value="ECO:0007669"/>
    <property type="project" value="TreeGrafter"/>
</dbReference>
<dbReference type="GO" id="GO:0005777">
    <property type="term" value="C:peroxisome"/>
    <property type="evidence" value="ECO:0007669"/>
    <property type="project" value="TreeGrafter"/>
</dbReference>
<dbReference type="VEuPathDB" id="FungiDB:ASPSYDRAFT_158847"/>
<dbReference type="Pfam" id="PF00378">
    <property type="entry name" value="ECH_1"/>
    <property type="match status" value="1"/>
</dbReference>
<evidence type="ECO:0008006" key="3">
    <source>
        <dbReference type="Google" id="ProtNLM"/>
    </source>
</evidence>
<dbReference type="InterPro" id="IPR001753">
    <property type="entry name" value="Enoyl-CoA_hydra/iso"/>
</dbReference>
<dbReference type="RefSeq" id="XP_040698698.1">
    <property type="nucleotide sequence ID" value="XM_040842765.1"/>
</dbReference>
<protein>
    <recommendedName>
        <fullName evidence="3">Enoyl-CoA hydratase</fullName>
    </recommendedName>
</protein>
<dbReference type="STRING" id="1036612.A0A1L9T619"/>
<accession>A0A1L9T619</accession>
<dbReference type="Proteomes" id="UP000184356">
    <property type="component" value="Unassembled WGS sequence"/>
</dbReference>
<dbReference type="CDD" id="cd06558">
    <property type="entry name" value="crotonase-like"/>
    <property type="match status" value="1"/>
</dbReference>
<dbReference type="PANTHER" id="PTHR11941:SF75">
    <property type="entry name" value="ENOYL-COA HYDRATASE_ISOMERASE FAMILY PROTEIN"/>
    <property type="match status" value="1"/>
</dbReference>
<organism evidence="1 2">
    <name type="scientific">Aspergillus sydowii CBS 593.65</name>
    <dbReference type="NCBI Taxonomy" id="1036612"/>
    <lineage>
        <taxon>Eukaryota</taxon>
        <taxon>Fungi</taxon>
        <taxon>Dikarya</taxon>
        <taxon>Ascomycota</taxon>
        <taxon>Pezizomycotina</taxon>
        <taxon>Eurotiomycetes</taxon>
        <taxon>Eurotiomycetidae</taxon>
        <taxon>Eurotiales</taxon>
        <taxon>Aspergillaceae</taxon>
        <taxon>Aspergillus</taxon>
        <taxon>Aspergillus subgen. Nidulantes</taxon>
    </lineage>
</organism>
<dbReference type="PANTHER" id="PTHR11941">
    <property type="entry name" value="ENOYL-COA HYDRATASE-RELATED"/>
    <property type="match status" value="1"/>
</dbReference>
<dbReference type="GO" id="GO:0004165">
    <property type="term" value="F:delta(3)-delta(2)-enoyl-CoA isomerase activity"/>
    <property type="evidence" value="ECO:0007669"/>
    <property type="project" value="TreeGrafter"/>
</dbReference>
<sequence>MNLLTVTDHLHVAREGPVFVITLQKPPENRLTANLCQALIQTYRWIEHRLSQTPDAEGAVILQGRDDKYFTTGLDLDERETNPFASTDGFYPLLRTILDFPFPTICLITGHTFGGACLLTLAHDYRIMNSHHGFWCMPPVRLGLHFDGMGSLLRAKLAPCVARRVLLEGHRFTGKEACEAGIVDAVAAPGDMRGAALALASRVKGGSKMGVYPLLRSELYGEALLAFQRISCVHGREVSRQPRVKL</sequence>
<proteinExistence type="predicted"/>
<dbReference type="InterPro" id="IPR029045">
    <property type="entry name" value="ClpP/crotonase-like_dom_sf"/>
</dbReference>
<dbReference type="GeneID" id="63758838"/>
<dbReference type="Gene3D" id="3.90.226.10">
    <property type="entry name" value="2-enoyl-CoA Hydratase, Chain A, domain 1"/>
    <property type="match status" value="1"/>
</dbReference>
<evidence type="ECO:0000313" key="2">
    <source>
        <dbReference type="Proteomes" id="UP000184356"/>
    </source>
</evidence>
<reference evidence="2" key="1">
    <citation type="journal article" date="2017" name="Genome Biol.">
        <title>Comparative genomics reveals high biological diversity and specific adaptations in the industrially and medically important fungal genus Aspergillus.</title>
        <authorList>
            <person name="de Vries R.P."/>
            <person name="Riley R."/>
            <person name="Wiebenga A."/>
            <person name="Aguilar-Osorio G."/>
            <person name="Amillis S."/>
            <person name="Uchima C.A."/>
            <person name="Anderluh G."/>
            <person name="Asadollahi M."/>
            <person name="Askin M."/>
            <person name="Barry K."/>
            <person name="Battaglia E."/>
            <person name="Bayram O."/>
            <person name="Benocci T."/>
            <person name="Braus-Stromeyer S.A."/>
            <person name="Caldana C."/>
            <person name="Canovas D."/>
            <person name="Cerqueira G.C."/>
            <person name="Chen F."/>
            <person name="Chen W."/>
            <person name="Choi C."/>
            <person name="Clum A."/>
            <person name="Dos Santos R.A."/>
            <person name="Damasio A.R."/>
            <person name="Diallinas G."/>
            <person name="Emri T."/>
            <person name="Fekete E."/>
            <person name="Flipphi M."/>
            <person name="Freyberg S."/>
            <person name="Gallo A."/>
            <person name="Gournas C."/>
            <person name="Habgood R."/>
            <person name="Hainaut M."/>
            <person name="Harispe M.L."/>
            <person name="Henrissat B."/>
            <person name="Hilden K.S."/>
            <person name="Hope R."/>
            <person name="Hossain A."/>
            <person name="Karabika E."/>
            <person name="Karaffa L."/>
            <person name="Karanyi Z."/>
            <person name="Krasevec N."/>
            <person name="Kuo A."/>
            <person name="Kusch H."/>
            <person name="LaButti K."/>
            <person name="Lagendijk E.L."/>
            <person name="Lapidus A."/>
            <person name="Levasseur A."/>
            <person name="Lindquist E."/>
            <person name="Lipzen A."/>
            <person name="Logrieco A.F."/>
            <person name="MacCabe A."/>
            <person name="Maekelae M.R."/>
            <person name="Malavazi I."/>
            <person name="Melin P."/>
            <person name="Meyer V."/>
            <person name="Mielnichuk N."/>
            <person name="Miskei M."/>
            <person name="Molnar A.P."/>
            <person name="Mule G."/>
            <person name="Ngan C.Y."/>
            <person name="Orejas M."/>
            <person name="Orosz E."/>
            <person name="Ouedraogo J.P."/>
            <person name="Overkamp K.M."/>
            <person name="Park H.-S."/>
            <person name="Perrone G."/>
            <person name="Piumi F."/>
            <person name="Punt P.J."/>
            <person name="Ram A.F."/>
            <person name="Ramon A."/>
            <person name="Rauscher S."/>
            <person name="Record E."/>
            <person name="Riano-Pachon D.M."/>
            <person name="Robert V."/>
            <person name="Roehrig J."/>
            <person name="Ruller R."/>
            <person name="Salamov A."/>
            <person name="Salih N.S."/>
            <person name="Samson R.A."/>
            <person name="Sandor E."/>
            <person name="Sanguinetti M."/>
            <person name="Schuetze T."/>
            <person name="Sepcic K."/>
            <person name="Shelest E."/>
            <person name="Sherlock G."/>
            <person name="Sophianopoulou V."/>
            <person name="Squina F.M."/>
            <person name="Sun H."/>
            <person name="Susca A."/>
            <person name="Todd R.B."/>
            <person name="Tsang A."/>
            <person name="Unkles S.E."/>
            <person name="van de Wiele N."/>
            <person name="van Rossen-Uffink D."/>
            <person name="Oliveira J.V."/>
            <person name="Vesth T.C."/>
            <person name="Visser J."/>
            <person name="Yu J.-H."/>
            <person name="Zhou M."/>
            <person name="Andersen M.R."/>
            <person name="Archer D.B."/>
            <person name="Baker S.E."/>
            <person name="Benoit I."/>
            <person name="Brakhage A.A."/>
            <person name="Braus G.H."/>
            <person name="Fischer R."/>
            <person name="Frisvad J.C."/>
            <person name="Goldman G.H."/>
            <person name="Houbraken J."/>
            <person name="Oakley B."/>
            <person name="Pocsi I."/>
            <person name="Scazzocchio C."/>
            <person name="Seiboth B."/>
            <person name="vanKuyk P.A."/>
            <person name="Wortman J."/>
            <person name="Dyer P.S."/>
            <person name="Grigoriev I.V."/>
        </authorList>
    </citation>
    <scope>NUCLEOTIDE SEQUENCE [LARGE SCALE GENOMIC DNA]</scope>
    <source>
        <strain evidence="2">CBS 593.65</strain>
    </source>
</reference>
<gene>
    <name evidence="1" type="ORF">ASPSYDRAFT_158847</name>
</gene>
<name>A0A1L9T619_9EURO</name>
<dbReference type="AlphaFoldDB" id="A0A1L9T619"/>
<dbReference type="SUPFAM" id="SSF52096">
    <property type="entry name" value="ClpP/crotonase"/>
    <property type="match status" value="1"/>
</dbReference>
<dbReference type="EMBL" id="KV878593">
    <property type="protein sequence ID" value="OJJ54892.1"/>
    <property type="molecule type" value="Genomic_DNA"/>
</dbReference>